<evidence type="ECO:0000256" key="7">
    <source>
        <dbReference type="SAM" id="MobiDB-lite"/>
    </source>
</evidence>
<dbReference type="Gene3D" id="3.30.2350.10">
    <property type="entry name" value="Pseudouridine synthase"/>
    <property type="match status" value="1"/>
</dbReference>
<reference evidence="9 10" key="1">
    <citation type="submission" date="2020-08" db="EMBL/GenBank/DDBJ databases">
        <title>Genome sequencing of Purple Non-Sulfur Bacteria from various extreme environments.</title>
        <authorList>
            <person name="Mayer M."/>
        </authorList>
    </citation>
    <scope>NUCLEOTIDE SEQUENCE [LARGE SCALE GENOMIC DNA]</scope>
    <source>
        <strain evidence="9 10">JA131</strain>
    </source>
</reference>
<dbReference type="SMART" id="SM00363">
    <property type="entry name" value="S4"/>
    <property type="match status" value="1"/>
</dbReference>
<comment type="catalytic activity">
    <reaction evidence="6">
        <text>a uridine in RNA = a pseudouridine in RNA</text>
        <dbReference type="Rhea" id="RHEA:48348"/>
        <dbReference type="Rhea" id="RHEA-COMP:12068"/>
        <dbReference type="Rhea" id="RHEA-COMP:12069"/>
        <dbReference type="ChEBI" id="CHEBI:65314"/>
        <dbReference type="ChEBI" id="CHEBI:65315"/>
    </reaction>
</comment>
<dbReference type="GO" id="GO:0160140">
    <property type="term" value="F:23S rRNA pseudouridine(1911/1915/1917) synthase activity"/>
    <property type="evidence" value="ECO:0007669"/>
    <property type="project" value="UniProtKB-EC"/>
</dbReference>
<proteinExistence type="inferred from homology"/>
<dbReference type="PROSITE" id="PS01129">
    <property type="entry name" value="PSI_RLU"/>
    <property type="match status" value="1"/>
</dbReference>
<evidence type="ECO:0000259" key="8">
    <source>
        <dbReference type="SMART" id="SM00363"/>
    </source>
</evidence>
<dbReference type="RefSeq" id="WP_184046723.1">
    <property type="nucleotide sequence ID" value="NZ_JACIGK010000025.1"/>
</dbReference>
<evidence type="ECO:0000256" key="5">
    <source>
        <dbReference type="PROSITE-ProRule" id="PRU00182"/>
    </source>
</evidence>
<dbReference type="NCBIfam" id="TIGR00005">
    <property type="entry name" value="rluA_subfam"/>
    <property type="match status" value="1"/>
</dbReference>
<dbReference type="InterPro" id="IPR006224">
    <property type="entry name" value="PsdUridine_synth_RluA-like_CS"/>
</dbReference>
<evidence type="ECO:0000256" key="6">
    <source>
        <dbReference type="RuleBase" id="RU362028"/>
    </source>
</evidence>
<accession>A0A7W6RFA9</accession>
<dbReference type="AlphaFoldDB" id="A0A7W6RFA9"/>
<feature type="active site" evidence="4">
    <location>
        <position position="150"/>
    </location>
</feature>
<dbReference type="Gene3D" id="3.10.290.10">
    <property type="entry name" value="RNA-binding S4 domain"/>
    <property type="match status" value="1"/>
</dbReference>
<evidence type="ECO:0000313" key="10">
    <source>
        <dbReference type="Proteomes" id="UP000554286"/>
    </source>
</evidence>
<dbReference type="SUPFAM" id="SSF55174">
    <property type="entry name" value="Alpha-L RNA-binding motif"/>
    <property type="match status" value="1"/>
</dbReference>
<feature type="region of interest" description="Disordered" evidence="7">
    <location>
        <begin position="54"/>
        <end position="85"/>
    </location>
</feature>
<dbReference type="InterPro" id="IPR006225">
    <property type="entry name" value="PsdUridine_synth_RluC/D"/>
</dbReference>
<evidence type="ECO:0000313" key="9">
    <source>
        <dbReference type="EMBL" id="MBB4267382.1"/>
    </source>
</evidence>
<dbReference type="InterPro" id="IPR002942">
    <property type="entry name" value="S4_RNA-bd"/>
</dbReference>
<comment type="caution">
    <text evidence="9">The sequence shown here is derived from an EMBL/GenBank/DDBJ whole genome shotgun (WGS) entry which is preliminary data.</text>
</comment>
<dbReference type="InterPro" id="IPR050188">
    <property type="entry name" value="RluA_PseudoU_synthase"/>
</dbReference>
<feature type="compositionally biased region" description="Low complexity" evidence="7">
    <location>
        <begin position="73"/>
        <end position="85"/>
    </location>
</feature>
<name>A0A7W6RFA9_9PROT</name>
<sequence length="332" mass="35711">MSGVQTIQITGEDADQRLDRWFRRHFPTVSHGRLEKLLRTGQVRVDGGRVKASTRLSAGQSVRVPPLPPPGDASAEAPRAARGAAPVSDADRAALRAAVLHEDDALIVLNKPAGLATQGGSGQTRHLDAMLDALRRPADSERPRLVHRLDKDTSGVLVLARTAAAARALTAAFRHRETRKVYWALVVGAPRPRAGTLRLALSKEPGARGERMVPDPAGGLSAVTDYQIVDDATGTVSWLWMEPRTGRTHQLRAHALALGTPILGDGKYGGQAAFLDGAEVDRRLHLHARLLVLPHPDGGTLTVQAPLPPHMADAFAYFGFTETDEPPLEDRP</sequence>
<dbReference type="GO" id="GO:0003723">
    <property type="term" value="F:RNA binding"/>
    <property type="evidence" value="ECO:0007669"/>
    <property type="project" value="UniProtKB-KW"/>
</dbReference>
<dbReference type="EC" id="5.4.99.-" evidence="6"/>
<evidence type="ECO:0000256" key="4">
    <source>
        <dbReference type="PIRSR" id="PIRSR606225-1"/>
    </source>
</evidence>
<comment type="catalytic activity">
    <reaction evidence="3">
        <text>uridine(1911/1915/1917) in 23S rRNA = pseudouridine(1911/1915/1917) in 23S rRNA</text>
        <dbReference type="Rhea" id="RHEA:42524"/>
        <dbReference type="Rhea" id="RHEA-COMP:10097"/>
        <dbReference type="Rhea" id="RHEA-COMP:10098"/>
        <dbReference type="ChEBI" id="CHEBI:65314"/>
        <dbReference type="ChEBI" id="CHEBI:65315"/>
        <dbReference type="EC" id="5.4.99.23"/>
    </reaction>
</comment>
<dbReference type="CDD" id="cd02869">
    <property type="entry name" value="PseudoU_synth_RluA_like"/>
    <property type="match status" value="1"/>
</dbReference>
<dbReference type="EMBL" id="JACIGK010000025">
    <property type="protein sequence ID" value="MBB4267382.1"/>
    <property type="molecule type" value="Genomic_DNA"/>
</dbReference>
<dbReference type="Proteomes" id="UP000554286">
    <property type="component" value="Unassembled WGS sequence"/>
</dbReference>
<dbReference type="InterPro" id="IPR020103">
    <property type="entry name" value="PsdUridine_synth_cat_dom_sf"/>
</dbReference>
<dbReference type="InterPro" id="IPR036986">
    <property type="entry name" value="S4_RNA-bd_sf"/>
</dbReference>
<feature type="domain" description="RNA-binding S4" evidence="8">
    <location>
        <begin position="16"/>
        <end position="75"/>
    </location>
</feature>
<comment type="similarity">
    <text evidence="1 6">Belongs to the pseudouridine synthase RluA family.</text>
</comment>
<dbReference type="PROSITE" id="PS50889">
    <property type="entry name" value="S4"/>
    <property type="match status" value="1"/>
</dbReference>
<comment type="function">
    <text evidence="6">Responsible for synthesis of pseudouridine from uracil.</text>
</comment>
<evidence type="ECO:0000256" key="2">
    <source>
        <dbReference type="ARBA" id="ARBA00023235"/>
    </source>
</evidence>
<keyword evidence="2 6" id="KW-0413">Isomerase</keyword>
<protein>
    <recommendedName>
        <fullName evidence="6">Pseudouridine synthase</fullName>
        <ecNumber evidence="6">5.4.99.-</ecNumber>
    </recommendedName>
</protein>
<dbReference type="PANTHER" id="PTHR21600">
    <property type="entry name" value="MITOCHONDRIAL RNA PSEUDOURIDINE SYNTHASE"/>
    <property type="match status" value="1"/>
</dbReference>
<dbReference type="InterPro" id="IPR006145">
    <property type="entry name" value="PsdUridine_synth_RsuA/RluA"/>
</dbReference>
<organism evidence="9 10">
    <name type="scientific">Roseospira visakhapatnamensis</name>
    <dbReference type="NCBI Taxonomy" id="390880"/>
    <lineage>
        <taxon>Bacteria</taxon>
        <taxon>Pseudomonadati</taxon>
        <taxon>Pseudomonadota</taxon>
        <taxon>Alphaproteobacteria</taxon>
        <taxon>Rhodospirillales</taxon>
        <taxon>Rhodospirillaceae</taxon>
        <taxon>Roseospira</taxon>
    </lineage>
</organism>
<dbReference type="SUPFAM" id="SSF55120">
    <property type="entry name" value="Pseudouridine synthase"/>
    <property type="match status" value="1"/>
</dbReference>
<keyword evidence="10" id="KW-1185">Reference proteome</keyword>
<keyword evidence="5" id="KW-0694">RNA-binding</keyword>
<gene>
    <name evidence="9" type="ORF">GGD89_003023</name>
</gene>
<evidence type="ECO:0000256" key="1">
    <source>
        <dbReference type="ARBA" id="ARBA00010876"/>
    </source>
</evidence>
<dbReference type="CDD" id="cd00165">
    <property type="entry name" value="S4"/>
    <property type="match status" value="1"/>
</dbReference>
<dbReference type="Pfam" id="PF00849">
    <property type="entry name" value="PseudoU_synth_2"/>
    <property type="match status" value="1"/>
</dbReference>
<evidence type="ECO:0000256" key="3">
    <source>
        <dbReference type="ARBA" id="ARBA00036882"/>
    </source>
</evidence>
<dbReference type="PANTHER" id="PTHR21600:SF44">
    <property type="entry name" value="RIBOSOMAL LARGE SUBUNIT PSEUDOURIDINE SYNTHASE D"/>
    <property type="match status" value="1"/>
</dbReference>
<dbReference type="GO" id="GO:0000455">
    <property type="term" value="P:enzyme-directed rRNA pseudouridine synthesis"/>
    <property type="evidence" value="ECO:0007669"/>
    <property type="project" value="UniProtKB-ARBA"/>
</dbReference>